<feature type="non-terminal residue" evidence="2">
    <location>
        <position position="1"/>
    </location>
</feature>
<evidence type="ECO:0000256" key="1">
    <source>
        <dbReference type="SAM" id="MobiDB-lite"/>
    </source>
</evidence>
<gene>
    <name evidence="2" type="ORF">FWK35_00034133</name>
</gene>
<reference evidence="2 3" key="1">
    <citation type="submission" date="2019-08" db="EMBL/GenBank/DDBJ databases">
        <title>Whole genome of Aphis craccivora.</title>
        <authorList>
            <person name="Voronova N.V."/>
            <person name="Shulinski R.S."/>
            <person name="Bandarenka Y.V."/>
            <person name="Zhorov D.G."/>
            <person name="Warner D."/>
        </authorList>
    </citation>
    <scope>NUCLEOTIDE SEQUENCE [LARGE SCALE GENOMIC DNA]</scope>
    <source>
        <strain evidence="2">180601</strain>
        <tissue evidence="2">Whole Body</tissue>
    </source>
</reference>
<accession>A0A6G0VNI1</accession>
<dbReference type="EMBL" id="VUJU01014049">
    <property type="protein sequence ID" value="KAF0703058.1"/>
    <property type="molecule type" value="Genomic_DNA"/>
</dbReference>
<organism evidence="2 3">
    <name type="scientific">Aphis craccivora</name>
    <name type="common">Cowpea aphid</name>
    <dbReference type="NCBI Taxonomy" id="307492"/>
    <lineage>
        <taxon>Eukaryota</taxon>
        <taxon>Metazoa</taxon>
        <taxon>Ecdysozoa</taxon>
        <taxon>Arthropoda</taxon>
        <taxon>Hexapoda</taxon>
        <taxon>Insecta</taxon>
        <taxon>Pterygota</taxon>
        <taxon>Neoptera</taxon>
        <taxon>Paraneoptera</taxon>
        <taxon>Hemiptera</taxon>
        <taxon>Sternorrhyncha</taxon>
        <taxon>Aphidomorpha</taxon>
        <taxon>Aphidoidea</taxon>
        <taxon>Aphididae</taxon>
        <taxon>Aphidini</taxon>
        <taxon>Aphis</taxon>
        <taxon>Aphis</taxon>
    </lineage>
</organism>
<comment type="caution">
    <text evidence="2">The sequence shown here is derived from an EMBL/GenBank/DDBJ whole genome shotgun (WGS) entry which is preliminary data.</text>
</comment>
<dbReference type="Proteomes" id="UP000478052">
    <property type="component" value="Unassembled WGS sequence"/>
</dbReference>
<name>A0A6G0VNI1_APHCR</name>
<protein>
    <submittedName>
        <fullName evidence="2">TTF-type domain-containing protein</fullName>
    </submittedName>
</protein>
<evidence type="ECO:0000313" key="3">
    <source>
        <dbReference type="Proteomes" id="UP000478052"/>
    </source>
</evidence>
<feature type="region of interest" description="Disordered" evidence="1">
    <location>
        <begin position="40"/>
        <end position="61"/>
    </location>
</feature>
<keyword evidence="3" id="KW-1185">Reference proteome</keyword>
<dbReference type="AlphaFoldDB" id="A0A6G0VNI1"/>
<proteinExistence type="predicted"/>
<feature type="non-terminal residue" evidence="2">
    <location>
        <position position="99"/>
    </location>
</feature>
<sequence length="99" mass="11170">TPGFWCLSATTADLPLALCASQEPRRFTVDAPPELPVEAIGRVSSMDHKPRTNARSHRSRESARAYRWLGHSRAFHRPGRAASYPHRFPFLVTSNLRCL</sequence>
<evidence type="ECO:0000313" key="2">
    <source>
        <dbReference type="EMBL" id="KAF0703058.1"/>
    </source>
</evidence>